<evidence type="ECO:0000313" key="7">
    <source>
        <dbReference type="EMBL" id="VAI80667.1"/>
    </source>
</evidence>
<keyword evidence="2 4" id="KW-0863">Zinc-finger</keyword>
<evidence type="ECO:0000259" key="6">
    <source>
        <dbReference type="PROSITE" id="PS50966"/>
    </source>
</evidence>
<evidence type="ECO:0000256" key="3">
    <source>
        <dbReference type="ARBA" id="ARBA00022833"/>
    </source>
</evidence>
<reference evidence="7 8" key="1">
    <citation type="submission" date="2017-09" db="EMBL/GenBank/DDBJ databases">
        <authorList>
            <consortium name="International Durum Wheat Genome Sequencing Consortium (IDWGSC)"/>
            <person name="Milanesi L."/>
        </authorList>
    </citation>
    <scope>NUCLEOTIDE SEQUENCE [LARGE SCALE GENOMIC DNA]</scope>
    <source>
        <strain evidence="8">cv. Svevo</strain>
    </source>
</reference>
<dbReference type="SMART" id="SM00343">
    <property type="entry name" value="ZnF_C2HC"/>
    <property type="match status" value="2"/>
</dbReference>
<dbReference type="PANTHER" id="PTHR47482:SF5">
    <property type="entry name" value="FAR1 DOMAIN-CONTAINING PROTEIN"/>
    <property type="match status" value="1"/>
</dbReference>
<gene>
    <name evidence="7" type="ORF">TRITD_7Av1G260340</name>
</gene>
<evidence type="ECO:0000313" key="8">
    <source>
        <dbReference type="Proteomes" id="UP000324705"/>
    </source>
</evidence>
<evidence type="ECO:0000256" key="5">
    <source>
        <dbReference type="SAM" id="MobiDB-lite"/>
    </source>
</evidence>
<dbReference type="PROSITE" id="PS50966">
    <property type="entry name" value="ZF_SWIM"/>
    <property type="match status" value="1"/>
</dbReference>
<feature type="region of interest" description="Disordered" evidence="5">
    <location>
        <begin position="252"/>
        <end position="316"/>
    </location>
</feature>
<name>A0A9R1BTJ6_TRITD</name>
<dbReference type="InterPro" id="IPR006564">
    <property type="entry name" value="Znf_PMZ"/>
</dbReference>
<feature type="compositionally biased region" description="Polar residues" evidence="5">
    <location>
        <begin position="295"/>
        <end position="313"/>
    </location>
</feature>
<dbReference type="Gene3D" id="4.10.60.10">
    <property type="entry name" value="Zinc finger, CCHC-type"/>
    <property type="match status" value="1"/>
</dbReference>
<dbReference type="GO" id="GO:0003676">
    <property type="term" value="F:nucleic acid binding"/>
    <property type="evidence" value="ECO:0007669"/>
    <property type="project" value="InterPro"/>
</dbReference>
<dbReference type="AlphaFoldDB" id="A0A9R1BTJ6"/>
<evidence type="ECO:0000256" key="1">
    <source>
        <dbReference type="ARBA" id="ARBA00022723"/>
    </source>
</evidence>
<keyword evidence="1" id="KW-0479">Metal-binding</keyword>
<dbReference type="Gramene" id="TRITD7Av1G260340.1">
    <property type="protein sequence ID" value="TRITD7Av1G260340.1"/>
    <property type="gene ID" value="TRITD7Av1G260340"/>
</dbReference>
<evidence type="ECO:0000256" key="4">
    <source>
        <dbReference type="PROSITE-ProRule" id="PRU00325"/>
    </source>
</evidence>
<keyword evidence="8" id="KW-1185">Reference proteome</keyword>
<feature type="domain" description="SWIM-type" evidence="6">
    <location>
        <begin position="117"/>
        <end position="153"/>
    </location>
</feature>
<dbReference type="InterPro" id="IPR007527">
    <property type="entry name" value="Znf_SWIM"/>
</dbReference>
<keyword evidence="3" id="KW-0862">Zinc</keyword>
<feature type="compositionally biased region" description="Polar residues" evidence="5">
    <location>
        <begin position="329"/>
        <end position="338"/>
    </location>
</feature>
<accession>A0A9R1BTJ6</accession>
<dbReference type="InterPro" id="IPR001878">
    <property type="entry name" value="Znf_CCHC"/>
</dbReference>
<evidence type="ECO:0000256" key="2">
    <source>
        <dbReference type="ARBA" id="ARBA00022771"/>
    </source>
</evidence>
<dbReference type="PANTHER" id="PTHR47482">
    <property type="entry name" value="OS11G0632001 PROTEIN"/>
    <property type="match status" value="1"/>
</dbReference>
<dbReference type="SMART" id="SM00575">
    <property type="entry name" value="ZnF_PMZ"/>
    <property type="match status" value="1"/>
</dbReference>
<feature type="compositionally biased region" description="Polar residues" evidence="5">
    <location>
        <begin position="252"/>
        <end position="266"/>
    </location>
</feature>
<sequence>MTGTQRSESANHMLKNYVPPACPMNLFVKHYAKVLFDREQEEGFQEKSTKLAGVVLKVNIPIECHASTVYTRAMFELFGKSLYYSGSYYIKELVPRTEYLATHVKAESREKWYKSRYKVVVSEFRDFFSCECGLFEHMGMICCHALNVMIVLGLNEIPRKHILKRWTVDARDSLPEHLKHYQKDVGLPDCTTFRHNAMYISALELVMMGDSNPEAFDYVMSGLAELKKGALPLSNLKDGMSLIEKRKACNSSSVGKSVPSKCSQKQNIDDGAASSAGKIEWRNAKARTVGGDGKSSVNGNGNIEANSASSTVQGDDLSTVDSNIALTSRTMDTESNMSLLPPKKKPRMRGHPTTARDKSNYEINDKRSRFCTICRGKGHKRTTCPQRGNEPQKPRKIPTCTNCGIAGHRRNTCSKVLYSTLDGVPSVGCI</sequence>
<feature type="region of interest" description="Disordered" evidence="5">
    <location>
        <begin position="329"/>
        <end position="358"/>
    </location>
</feature>
<dbReference type="Proteomes" id="UP000324705">
    <property type="component" value="Chromosome 7A"/>
</dbReference>
<protein>
    <recommendedName>
        <fullName evidence="6">SWIM-type domain-containing protein</fullName>
    </recommendedName>
</protein>
<dbReference type="EMBL" id="LT934123">
    <property type="protein sequence ID" value="VAI80667.1"/>
    <property type="molecule type" value="Genomic_DNA"/>
</dbReference>
<organism evidence="7 8">
    <name type="scientific">Triticum turgidum subsp. durum</name>
    <name type="common">Durum wheat</name>
    <name type="synonym">Triticum durum</name>
    <dbReference type="NCBI Taxonomy" id="4567"/>
    <lineage>
        <taxon>Eukaryota</taxon>
        <taxon>Viridiplantae</taxon>
        <taxon>Streptophyta</taxon>
        <taxon>Embryophyta</taxon>
        <taxon>Tracheophyta</taxon>
        <taxon>Spermatophyta</taxon>
        <taxon>Magnoliopsida</taxon>
        <taxon>Liliopsida</taxon>
        <taxon>Poales</taxon>
        <taxon>Poaceae</taxon>
        <taxon>BOP clade</taxon>
        <taxon>Pooideae</taxon>
        <taxon>Triticodae</taxon>
        <taxon>Triticeae</taxon>
        <taxon>Triticinae</taxon>
        <taxon>Triticum</taxon>
    </lineage>
</organism>
<proteinExistence type="predicted"/>
<dbReference type="GO" id="GO:0008270">
    <property type="term" value="F:zinc ion binding"/>
    <property type="evidence" value="ECO:0007669"/>
    <property type="project" value="UniProtKB-KW"/>
</dbReference>